<gene>
    <name evidence="7" type="ORF">ACFSKW_26175</name>
</gene>
<accession>A0ABW4T1J2</accession>
<organism evidence="7 8">
    <name type="scientific">Nonomuraea mangrovi</name>
    <dbReference type="NCBI Taxonomy" id="2316207"/>
    <lineage>
        <taxon>Bacteria</taxon>
        <taxon>Bacillati</taxon>
        <taxon>Actinomycetota</taxon>
        <taxon>Actinomycetes</taxon>
        <taxon>Streptosporangiales</taxon>
        <taxon>Streptosporangiaceae</taxon>
        <taxon>Nonomuraea</taxon>
    </lineage>
</organism>
<dbReference type="PRINTS" id="PR00455">
    <property type="entry name" value="HTHTETR"/>
</dbReference>
<dbReference type="PROSITE" id="PS50977">
    <property type="entry name" value="HTH_TETR_2"/>
    <property type="match status" value="1"/>
</dbReference>
<dbReference type="InterPro" id="IPR039538">
    <property type="entry name" value="BetI_C"/>
</dbReference>
<reference evidence="8" key="1">
    <citation type="journal article" date="2019" name="Int. J. Syst. Evol. Microbiol.">
        <title>The Global Catalogue of Microorganisms (GCM) 10K type strain sequencing project: providing services to taxonomists for standard genome sequencing and annotation.</title>
        <authorList>
            <consortium name="The Broad Institute Genomics Platform"/>
            <consortium name="The Broad Institute Genome Sequencing Center for Infectious Disease"/>
            <person name="Wu L."/>
            <person name="Ma J."/>
        </authorList>
    </citation>
    <scope>NUCLEOTIDE SEQUENCE [LARGE SCALE GENOMIC DNA]</scope>
    <source>
        <strain evidence="8">ICMP 6774ER</strain>
    </source>
</reference>
<dbReference type="PANTHER" id="PTHR30055:SF234">
    <property type="entry name" value="HTH-TYPE TRANSCRIPTIONAL REGULATOR BETI"/>
    <property type="match status" value="1"/>
</dbReference>
<name>A0ABW4T1J2_9ACTN</name>
<dbReference type="InterPro" id="IPR009057">
    <property type="entry name" value="Homeodomain-like_sf"/>
</dbReference>
<dbReference type="Pfam" id="PF13977">
    <property type="entry name" value="TetR_C_6"/>
    <property type="match status" value="1"/>
</dbReference>
<dbReference type="Pfam" id="PF00440">
    <property type="entry name" value="TetR_N"/>
    <property type="match status" value="1"/>
</dbReference>
<evidence type="ECO:0000313" key="8">
    <source>
        <dbReference type="Proteomes" id="UP001597368"/>
    </source>
</evidence>
<evidence type="ECO:0000256" key="4">
    <source>
        <dbReference type="ARBA" id="ARBA00023163"/>
    </source>
</evidence>
<dbReference type="PANTHER" id="PTHR30055">
    <property type="entry name" value="HTH-TYPE TRANSCRIPTIONAL REGULATOR RUTR"/>
    <property type="match status" value="1"/>
</dbReference>
<dbReference type="Proteomes" id="UP001597368">
    <property type="component" value="Unassembled WGS sequence"/>
</dbReference>
<keyword evidence="8" id="KW-1185">Reference proteome</keyword>
<dbReference type="SUPFAM" id="SSF46689">
    <property type="entry name" value="Homeodomain-like"/>
    <property type="match status" value="1"/>
</dbReference>
<keyword evidence="1" id="KW-0678">Repressor</keyword>
<evidence type="ECO:0000256" key="3">
    <source>
        <dbReference type="ARBA" id="ARBA00023125"/>
    </source>
</evidence>
<evidence type="ECO:0000313" key="7">
    <source>
        <dbReference type="EMBL" id="MFD1934965.1"/>
    </source>
</evidence>
<evidence type="ECO:0000256" key="1">
    <source>
        <dbReference type="ARBA" id="ARBA00022491"/>
    </source>
</evidence>
<keyword evidence="3 5" id="KW-0238">DNA-binding</keyword>
<dbReference type="InterPro" id="IPR050109">
    <property type="entry name" value="HTH-type_TetR-like_transc_reg"/>
</dbReference>
<sequence length="190" mass="21434">MVTRKPYAVGVARRQQILDAARELFSVRGYRGASMRDVAAQVELTLAGVLHYFPSKEDLLAAVLQQRDDTDTPWFEEKWAEVGSFRVAMRELMIRNMNAPGVVRLFVTLSAEATDPEHPAHDFFQKRYRTSRELFSATIAEAQRRGQVVPEASGPLLIAVLDGLQIQWLLEPDFDPLAALESYLDSITLE</sequence>
<evidence type="ECO:0000256" key="2">
    <source>
        <dbReference type="ARBA" id="ARBA00023015"/>
    </source>
</evidence>
<dbReference type="EMBL" id="JBHUFV010000038">
    <property type="protein sequence ID" value="MFD1934965.1"/>
    <property type="molecule type" value="Genomic_DNA"/>
</dbReference>
<evidence type="ECO:0000259" key="6">
    <source>
        <dbReference type="PROSITE" id="PS50977"/>
    </source>
</evidence>
<dbReference type="RefSeq" id="WP_379575080.1">
    <property type="nucleotide sequence ID" value="NZ_JBHUFV010000038.1"/>
</dbReference>
<dbReference type="SUPFAM" id="SSF48498">
    <property type="entry name" value="Tetracyclin repressor-like, C-terminal domain"/>
    <property type="match status" value="1"/>
</dbReference>
<keyword evidence="4" id="KW-0804">Transcription</keyword>
<feature type="domain" description="HTH tetR-type" evidence="6">
    <location>
        <begin position="11"/>
        <end position="71"/>
    </location>
</feature>
<dbReference type="InterPro" id="IPR001647">
    <property type="entry name" value="HTH_TetR"/>
</dbReference>
<proteinExistence type="predicted"/>
<dbReference type="Gene3D" id="1.10.357.10">
    <property type="entry name" value="Tetracycline Repressor, domain 2"/>
    <property type="match status" value="1"/>
</dbReference>
<comment type="caution">
    <text evidence="7">The sequence shown here is derived from an EMBL/GenBank/DDBJ whole genome shotgun (WGS) entry which is preliminary data.</text>
</comment>
<dbReference type="InterPro" id="IPR036271">
    <property type="entry name" value="Tet_transcr_reg_TetR-rel_C_sf"/>
</dbReference>
<feature type="DNA-binding region" description="H-T-H motif" evidence="5">
    <location>
        <begin position="34"/>
        <end position="53"/>
    </location>
</feature>
<keyword evidence="2" id="KW-0805">Transcription regulation</keyword>
<evidence type="ECO:0000256" key="5">
    <source>
        <dbReference type="PROSITE-ProRule" id="PRU00335"/>
    </source>
</evidence>
<protein>
    <submittedName>
        <fullName evidence="7">TetR/AcrR family transcriptional regulator</fullName>
    </submittedName>
</protein>